<dbReference type="Proteomes" id="UP000244855">
    <property type="component" value="Unassembled WGS sequence"/>
</dbReference>
<feature type="region of interest" description="Disordered" evidence="1">
    <location>
        <begin position="1"/>
        <end position="33"/>
    </location>
</feature>
<organism evidence="2 3">
    <name type="scientific">Periconia macrospinosa</name>
    <dbReference type="NCBI Taxonomy" id="97972"/>
    <lineage>
        <taxon>Eukaryota</taxon>
        <taxon>Fungi</taxon>
        <taxon>Dikarya</taxon>
        <taxon>Ascomycota</taxon>
        <taxon>Pezizomycotina</taxon>
        <taxon>Dothideomycetes</taxon>
        <taxon>Pleosporomycetidae</taxon>
        <taxon>Pleosporales</taxon>
        <taxon>Massarineae</taxon>
        <taxon>Periconiaceae</taxon>
        <taxon>Periconia</taxon>
    </lineage>
</organism>
<proteinExistence type="predicted"/>
<gene>
    <name evidence="2" type="ORF">DM02DRAFT_706299</name>
</gene>
<accession>A0A2V1D1T6</accession>
<evidence type="ECO:0000313" key="2">
    <source>
        <dbReference type="EMBL" id="PVH91224.1"/>
    </source>
</evidence>
<keyword evidence="3" id="KW-1185">Reference proteome</keyword>
<sequence length="145" mass="16463">SIPLQGLHHQGLAQSSENKATSNHTQKQHSVQTSNGTKMFLKQAFALVALLATTGILAAPSPYENKDSEGPKGVKGYDFDHKGYDFDHKGYDFDHKGIEYRGNHKPAYPYNFCGWGYKYYDHEKECRVERCPSGKAFWDKEKKCN</sequence>
<protein>
    <submittedName>
        <fullName evidence="2">Uncharacterized protein</fullName>
    </submittedName>
</protein>
<reference evidence="2 3" key="1">
    <citation type="journal article" date="2018" name="Sci. Rep.">
        <title>Comparative genomics provides insights into the lifestyle and reveals functional heterogeneity of dark septate endophytic fungi.</title>
        <authorList>
            <person name="Knapp D.G."/>
            <person name="Nemeth J.B."/>
            <person name="Barry K."/>
            <person name="Hainaut M."/>
            <person name="Henrissat B."/>
            <person name="Johnson J."/>
            <person name="Kuo A."/>
            <person name="Lim J.H.P."/>
            <person name="Lipzen A."/>
            <person name="Nolan M."/>
            <person name="Ohm R.A."/>
            <person name="Tamas L."/>
            <person name="Grigoriev I.V."/>
            <person name="Spatafora J.W."/>
            <person name="Nagy L.G."/>
            <person name="Kovacs G.M."/>
        </authorList>
    </citation>
    <scope>NUCLEOTIDE SEQUENCE [LARGE SCALE GENOMIC DNA]</scope>
    <source>
        <strain evidence="2 3">DSE2036</strain>
    </source>
</reference>
<feature type="compositionally biased region" description="Polar residues" evidence="1">
    <location>
        <begin position="12"/>
        <end position="33"/>
    </location>
</feature>
<feature type="non-terminal residue" evidence="2">
    <location>
        <position position="145"/>
    </location>
</feature>
<dbReference type="EMBL" id="KZ805924">
    <property type="protein sequence ID" value="PVH91224.1"/>
    <property type="molecule type" value="Genomic_DNA"/>
</dbReference>
<name>A0A2V1D1T6_9PLEO</name>
<feature type="non-terminal residue" evidence="2">
    <location>
        <position position="1"/>
    </location>
</feature>
<dbReference type="AlphaFoldDB" id="A0A2V1D1T6"/>
<evidence type="ECO:0000313" key="3">
    <source>
        <dbReference type="Proteomes" id="UP000244855"/>
    </source>
</evidence>
<evidence type="ECO:0000256" key="1">
    <source>
        <dbReference type="SAM" id="MobiDB-lite"/>
    </source>
</evidence>